<dbReference type="EMBL" id="BAAAQW010000006">
    <property type="protein sequence ID" value="GAA2200845.1"/>
    <property type="molecule type" value="Genomic_DNA"/>
</dbReference>
<proteinExistence type="predicted"/>
<accession>A0ABP5NN28</accession>
<dbReference type="Proteomes" id="UP001500432">
    <property type="component" value="Unassembled WGS sequence"/>
</dbReference>
<feature type="compositionally biased region" description="Basic and acidic residues" evidence="1">
    <location>
        <begin position="77"/>
        <end position="97"/>
    </location>
</feature>
<feature type="region of interest" description="Disordered" evidence="1">
    <location>
        <begin position="1"/>
        <end position="97"/>
    </location>
</feature>
<comment type="caution">
    <text evidence="2">The sequence shown here is derived from an EMBL/GenBank/DDBJ whole genome shotgun (WGS) entry which is preliminary data.</text>
</comment>
<sequence length="97" mass="9902">MNTVTPENPDESQKDAERGPGGYGVPTPEQEMGQGAGEQQSTEQQGGDDQQGSDQQAAGGQPTSGSGQRADADELAGEQRDPVTGEDLKPGEAESSA</sequence>
<organism evidence="2 3">
    <name type="scientific">Sinomonas flava</name>
    <dbReference type="NCBI Taxonomy" id="496857"/>
    <lineage>
        <taxon>Bacteria</taxon>
        <taxon>Bacillati</taxon>
        <taxon>Actinomycetota</taxon>
        <taxon>Actinomycetes</taxon>
        <taxon>Micrococcales</taxon>
        <taxon>Micrococcaceae</taxon>
        <taxon>Sinomonas</taxon>
    </lineage>
</organism>
<keyword evidence="3" id="KW-1185">Reference proteome</keyword>
<dbReference type="RefSeq" id="WP_344299864.1">
    <property type="nucleotide sequence ID" value="NZ_BAAAQW010000006.1"/>
</dbReference>
<evidence type="ECO:0000313" key="2">
    <source>
        <dbReference type="EMBL" id="GAA2200845.1"/>
    </source>
</evidence>
<evidence type="ECO:0000256" key="1">
    <source>
        <dbReference type="SAM" id="MobiDB-lite"/>
    </source>
</evidence>
<reference evidence="3" key="1">
    <citation type="journal article" date="2019" name="Int. J. Syst. Evol. Microbiol.">
        <title>The Global Catalogue of Microorganisms (GCM) 10K type strain sequencing project: providing services to taxonomists for standard genome sequencing and annotation.</title>
        <authorList>
            <consortium name="The Broad Institute Genomics Platform"/>
            <consortium name="The Broad Institute Genome Sequencing Center for Infectious Disease"/>
            <person name="Wu L."/>
            <person name="Ma J."/>
        </authorList>
    </citation>
    <scope>NUCLEOTIDE SEQUENCE [LARGE SCALE GENOMIC DNA]</scope>
    <source>
        <strain evidence="3">JCM 16034</strain>
    </source>
</reference>
<name>A0ABP5NN28_9MICC</name>
<feature type="compositionally biased region" description="Low complexity" evidence="1">
    <location>
        <begin position="29"/>
        <end position="61"/>
    </location>
</feature>
<protein>
    <submittedName>
        <fullName evidence="2">Uncharacterized protein</fullName>
    </submittedName>
</protein>
<evidence type="ECO:0000313" key="3">
    <source>
        <dbReference type="Proteomes" id="UP001500432"/>
    </source>
</evidence>
<gene>
    <name evidence="2" type="ORF">GCM10009849_22940</name>
</gene>